<evidence type="ECO:0000256" key="4">
    <source>
        <dbReference type="SAM" id="MobiDB-lite"/>
    </source>
</evidence>
<dbReference type="Pfam" id="PF12796">
    <property type="entry name" value="Ank_2"/>
    <property type="match status" value="1"/>
</dbReference>
<dbReference type="InterPro" id="IPR050745">
    <property type="entry name" value="Multifunctional_regulatory"/>
</dbReference>
<name>A0A9N8EYH7_9STRA</name>
<evidence type="ECO:0000256" key="1">
    <source>
        <dbReference type="ARBA" id="ARBA00022737"/>
    </source>
</evidence>
<dbReference type="AlphaFoldDB" id="A0A9N8EYH7"/>
<gene>
    <name evidence="5" type="ORF">SEMRO_1188_G250590.1</name>
    <name evidence="6" type="ORF">SEMRO_2289_G322110.1</name>
</gene>
<dbReference type="PANTHER" id="PTHR24189">
    <property type="entry name" value="MYOTROPHIN"/>
    <property type="match status" value="1"/>
</dbReference>
<dbReference type="SUPFAM" id="SSF48403">
    <property type="entry name" value="Ankyrin repeat"/>
    <property type="match status" value="1"/>
</dbReference>
<protein>
    <submittedName>
        <fullName evidence="6">Ankyrin repeat, family A (RFXANK-like), 2</fullName>
    </submittedName>
</protein>
<proteinExistence type="predicted"/>
<evidence type="ECO:0000256" key="2">
    <source>
        <dbReference type="ARBA" id="ARBA00023043"/>
    </source>
</evidence>
<dbReference type="InterPro" id="IPR002110">
    <property type="entry name" value="Ankyrin_rpt"/>
</dbReference>
<dbReference type="PROSITE" id="PS50088">
    <property type="entry name" value="ANK_REPEAT"/>
    <property type="match status" value="2"/>
</dbReference>
<sequence>MLLEEAGADANASNSNGWTPLLAVYANAVKYKTATDWAHLLLSNKANPDACVNGNKQISPFVLALYNCRPFNEESIKLVEILLKHGVDPNTEIHGTGISPLMLAASSNNVPLAKLLLSHGADPDWQKNTGAETALLCAIGNNNMGIAQLLLENGANPNLQYHKDKKTLLRMAVEGGDVPAIKMLMGFHAEVSPGIEIPKATTTDGQLKLDFGPANPRPREPTTISSQPRHEDTRSSSPRVEASNLRHSDDDDDLLTQFREAVSDPSLDVATASYFLELSDRDVQAAAVKYKEASQDM</sequence>
<keyword evidence="1" id="KW-0677">Repeat</keyword>
<keyword evidence="7" id="KW-1185">Reference proteome</keyword>
<feature type="region of interest" description="Disordered" evidence="4">
    <location>
        <begin position="205"/>
        <end position="252"/>
    </location>
</feature>
<dbReference type="PROSITE" id="PS50297">
    <property type="entry name" value="ANK_REP_REGION"/>
    <property type="match status" value="1"/>
</dbReference>
<evidence type="ECO:0000256" key="3">
    <source>
        <dbReference type="PROSITE-ProRule" id="PRU00023"/>
    </source>
</evidence>
<evidence type="ECO:0000313" key="7">
    <source>
        <dbReference type="Proteomes" id="UP001153069"/>
    </source>
</evidence>
<reference evidence="6" key="1">
    <citation type="submission" date="2020-06" db="EMBL/GenBank/DDBJ databases">
        <authorList>
            <consortium name="Plant Systems Biology data submission"/>
        </authorList>
    </citation>
    <scope>NUCLEOTIDE SEQUENCE</scope>
    <source>
        <strain evidence="6">D6</strain>
    </source>
</reference>
<feature type="repeat" description="ANK" evidence="3">
    <location>
        <begin position="96"/>
        <end position="128"/>
    </location>
</feature>
<dbReference type="EMBL" id="CAICTM010001186">
    <property type="protein sequence ID" value="CAB9521362.1"/>
    <property type="molecule type" value="Genomic_DNA"/>
</dbReference>
<comment type="caution">
    <text evidence="6">The sequence shown here is derived from an EMBL/GenBank/DDBJ whole genome shotgun (WGS) entry which is preliminary data.</text>
</comment>
<dbReference type="OrthoDB" id="46760at2759"/>
<evidence type="ECO:0000313" key="5">
    <source>
        <dbReference type="EMBL" id="CAB9521362.1"/>
    </source>
</evidence>
<dbReference type="InterPro" id="IPR036770">
    <property type="entry name" value="Ankyrin_rpt-contain_sf"/>
</dbReference>
<evidence type="ECO:0000313" key="6">
    <source>
        <dbReference type="EMBL" id="CAB9528675.1"/>
    </source>
</evidence>
<accession>A0A9N8EYH7</accession>
<dbReference type="SMART" id="SM00248">
    <property type="entry name" value="ANK"/>
    <property type="match status" value="5"/>
</dbReference>
<dbReference type="Proteomes" id="UP001153069">
    <property type="component" value="Unassembled WGS sequence"/>
</dbReference>
<dbReference type="EMBL" id="CAICTM010002287">
    <property type="protein sequence ID" value="CAB9528675.1"/>
    <property type="molecule type" value="Genomic_DNA"/>
</dbReference>
<dbReference type="PANTHER" id="PTHR24189:SF50">
    <property type="entry name" value="ANKYRIN REPEAT AND SOCS BOX PROTEIN 2"/>
    <property type="match status" value="1"/>
</dbReference>
<keyword evidence="2 3" id="KW-0040">ANK repeat</keyword>
<dbReference type="Gene3D" id="1.25.40.20">
    <property type="entry name" value="Ankyrin repeat-containing domain"/>
    <property type="match status" value="3"/>
</dbReference>
<organism evidence="6 7">
    <name type="scientific">Seminavis robusta</name>
    <dbReference type="NCBI Taxonomy" id="568900"/>
    <lineage>
        <taxon>Eukaryota</taxon>
        <taxon>Sar</taxon>
        <taxon>Stramenopiles</taxon>
        <taxon>Ochrophyta</taxon>
        <taxon>Bacillariophyta</taxon>
        <taxon>Bacillariophyceae</taxon>
        <taxon>Bacillariophycidae</taxon>
        <taxon>Naviculales</taxon>
        <taxon>Naviculaceae</taxon>
        <taxon>Seminavis</taxon>
    </lineage>
</organism>
<feature type="repeat" description="ANK" evidence="3">
    <location>
        <begin position="130"/>
        <end position="162"/>
    </location>
</feature>